<sequence>MRAWKLYRSYGTASCVNGRKPLLCIVPLRSSAIRYRAHLIVSPVLMDHILSPIVDIHINPLSRSYFASTLELV</sequence>
<organism evidence="1 2">
    <name type="scientific">Cenarchaeum symbiosum (strain A)</name>
    <dbReference type="NCBI Taxonomy" id="414004"/>
    <lineage>
        <taxon>Archaea</taxon>
        <taxon>Nitrososphaerota</taxon>
        <taxon>Candidatus Cenarchaeales</taxon>
        <taxon>Candidatus Cenarchaeaceae</taxon>
        <taxon>Candidatus Cenarchaeum</taxon>
    </lineage>
</organism>
<dbReference type="EnsemblBacteria" id="ABK78181">
    <property type="protein sequence ID" value="ABK78181"/>
    <property type="gene ID" value="CENSYa_1561"/>
</dbReference>
<evidence type="ECO:0000313" key="2">
    <source>
        <dbReference type="Proteomes" id="UP000000758"/>
    </source>
</evidence>
<evidence type="ECO:0000313" key="1">
    <source>
        <dbReference type="EMBL" id="ABK78181.1"/>
    </source>
</evidence>
<name>A0RXW4_CENSY</name>
<dbReference type="Proteomes" id="UP000000758">
    <property type="component" value="Chromosome"/>
</dbReference>
<reference evidence="1 2" key="1">
    <citation type="journal article" date="2006" name="Proc. Natl. Acad. Sci. U.S.A.">
        <title>Genomic analysis of the uncultivated marine crenarchaeote Cenarchaeum symbiosum.</title>
        <authorList>
            <person name="Hallam S.J."/>
            <person name="Konstantinidis K.T."/>
            <person name="Putnam N."/>
            <person name="Schleper C."/>
            <person name="Watanabe Y."/>
            <person name="Sugahara J."/>
            <person name="Preston C."/>
            <person name="de la Torre J."/>
            <person name="Richardson P.M."/>
            <person name="DeLong E.F."/>
        </authorList>
    </citation>
    <scope>NUCLEOTIDE SEQUENCE [LARGE SCALE GENOMIC DNA]</scope>
    <source>
        <strain evidence="2">A</strain>
    </source>
</reference>
<gene>
    <name evidence="1" type="ordered locus">CENSYa_1561</name>
</gene>
<accession>A0RXW4</accession>
<dbReference type="AlphaFoldDB" id="A0RXW4"/>
<keyword evidence="2" id="KW-1185">Reference proteome</keyword>
<dbReference type="EMBL" id="DP000238">
    <property type="protein sequence ID" value="ABK78181.1"/>
    <property type="molecule type" value="Genomic_DNA"/>
</dbReference>
<dbReference type="KEGG" id="csy:CENSYa_1561"/>
<proteinExistence type="predicted"/>
<dbReference type="HOGENOM" id="CLU_2695559_0_0_2"/>
<protein>
    <submittedName>
        <fullName evidence="1">Uncharacterized protein</fullName>
    </submittedName>
</protein>
<dbReference type="STRING" id="414004.CENSYa_1561"/>